<feature type="domain" description="Rhodanese" evidence="1">
    <location>
        <begin position="17"/>
        <end position="111"/>
    </location>
</feature>
<evidence type="ECO:0000259" key="1">
    <source>
        <dbReference type="PROSITE" id="PS50206"/>
    </source>
</evidence>
<dbReference type="SUPFAM" id="SSF52821">
    <property type="entry name" value="Rhodanese/Cell cycle control phosphatase"/>
    <property type="match status" value="1"/>
</dbReference>
<proteinExistence type="predicted"/>
<comment type="caution">
    <text evidence="2">The sequence shown here is derived from an EMBL/GenBank/DDBJ whole genome shotgun (WGS) entry which is preliminary data.</text>
</comment>
<dbReference type="Pfam" id="PF00581">
    <property type="entry name" value="Rhodanese"/>
    <property type="match status" value="1"/>
</dbReference>
<accession>A0ABW0RD57</accession>
<dbReference type="CDD" id="cd00158">
    <property type="entry name" value="RHOD"/>
    <property type="match status" value="1"/>
</dbReference>
<dbReference type="InterPro" id="IPR001763">
    <property type="entry name" value="Rhodanese-like_dom"/>
</dbReference>
<keyword evidence="3" id="KW-1185">Reference proteome</keyword>
<gene>
    <name evidence="2" type="ORF">ACFPOH_12490</name>
</gene>
<dbReference type="Gene3D" id="3.40.250.10">
    <property type="entry name" value="Rhodanese-like domain"/>
    <property type="match status" value="1"/>
</dbReference>
<dbReference type="PROSITE" id="PS50206">
    <property type="entry name" value="RHODANESE_3"/>
    <property type="match status" value="1"/>
</dbReference>
<protein>
    <submittedName>
        <fullName evidence="2">Rhodanese-like domain-containing protein</fullName>
    </submittedName>
</protein>
<evidence type="ECO:0000313" key="2">
    <source>
        <dbReference type="EMBL" id="MFC5542523.1"/>
    </source>
</evidence>
<reference evidence="3" key="1">
    <citation type="journal article" date="2019" name="Int. J. Syst. Evol. Microbiol.">
        <title>The Global Catalogue of Microorganisms (GCM) 10K type strain sequencing project: providing services to taxonomists for standard genome sequencing and annotation.</title>
        <authorList>
            <consortium name="The Broad Institute Genomics Platform"/>
            <consortium name="The Broad Institute Genome Sequencing Center for Infectious Disease"/>
            <person name="Wu L."/>
            <person name="Ma J."/>
        </authorList>
    </citation>
    <scope>NUCLEOTIDE SEQUENCE [LARGE SCALE GENOMIC DNA]</scope>
    <source>
        <strain evidence="3">CCUG 56331</strain>
    </source>
</reference>
<dbReference type="SMART" id="SM00450">
    <property type="entry name" value="RHOD"/>
    <property type="match status" value="1"/>
</dbReference>
<name>A0ABW0RD57_9BACL</name>
<sequence>MPLKTITPEQLMQKMQRKEQLVVLDVRDQEKYNNFHIEGDNIQSINIHKKEIFGLEENKEKELPALPRGSEIIVTCTTGNSATKCATILAEQDYDVAVLEGGLTAWKEYLKMGNQKEK</sequence>
<dbReference type="PANTHER" id="PTHR43031">
    <property type="entry name" value="FAD-DEPENDENT OXIDOREDUCTASE"/>
    <property type="match status" value="1"/>
</dbReference>
<organism evidence="2 3">
    <name type="scientific">Ureibacillus suwonensis</name>
    <dbReference type="NCBI Taxonomy" id="313007"/>
    <lineage>
        <taxon>Bacteria</taxon>
        <taxon>Bacillati</taxon>
        <taxon>Bacillota</taxon>
        <taxon>Bacilli</taxon>
        <taxon>Bacillales</taxon>
        <taxon>Caryophanaceae</taxon>
        <taxon>Ureibacillus</taxon>
    </lineage>
</organism>
<dbReference type="Proteomes" id="UP001595978">
    <property type="component" value="Unassembled WGS sequence"/>
</dbReference>
<evidence type="ECO:0000313" key="3">
    <source>
        <dbReference type="Proteomes" id="UP001595978"/>
    </source>
</evidence>
<dbReference type="PANTHER" id="PTHR43031:SF1">
    <property type="entry name" value="PYRIDINE NUCLEOTIDE-DISULPHIDE OXIDOREDUCTASE"/>
    <property type="match status" value="1"/>
</dbReference>
<dbReference type="EMBL" id="JBHSNQ010000165">
    <property type="protein sequence ID" value="MFC5542523.1"/>
    <property type="molecule type" value="Genomic_DNA"/>
</dbReference>
<dbReference type="InterPro" id="IPR050229">
    <property type="entry name" value="GlpE_sulfurtransferase"/>
</dbReference>
<dbReference type="RefSeq" id="WP_342470476.1">
    <property type="nucleotide sequence ID" value="NZ_JBHSNQ010000165.1"/>
</dbReference>
<dbReference type="InterPro" id="IPR036873">
    <property type="entry name" value="Rhodanese-like_dom_sf"/>
</dbReference>